<reference evidence="5" key="1">
    <citation type="journal article" date="2019" name="Int. J. Syst. Evol. Microbiol.">
        <title>The Global Catalogue of Microorganisms (GCM) 10K type strain sequencing project: providing services to taxonomists for standard genome sequencing and annotation.</title>
        <authorList>
            <consortium name="The Broad Institute Genomics Platform"/>
            <consortium name="The Broad Institute Genome Sequencing Center for Infectious Disease"/>
            <person name="Wu L."/>
            <person name="Ma J."/>
        </authorList>
    </citation>
    <scope>NUCLEOTIDE SEQUENCE [LARGE SCALE GENOMIC DNA]</scope>
    <source>
        <strain evidence="5">CCM 8939</strain>
    </source>
</reference>
<dbReference type="Pfam" id="PF04773">
    <property type="entry name" value="FecR"/>
    <property type="match status" value="1"/>
</dbReference>
<dbReference type="PANTHER" id="PTHR30273:SF2">
    <property type="entry name" value="PROTEIN FECR"/>
    <property type="match status" value="1"/>
</dbReference>
<gene>
    <name evidence="4" type="ORF">GCM10008119_19660</name>
</gene>
<keyword evidence="5" id="KW-1185">Reference proteome</keyword>
<protein>
    <submittedName>
        <fullName evidence="4">Anti-sigma factor</fullName>
    </submittedName>
</protein>
<dbReference type="EMBL" id="BMDJ01000004">
    <property type="protein sequence ID" value="GGI25836.1"/>
    <property type="molecule type" value="Genomic_DNA"/>
</dbReference>
<keyword evidence="1" id="KW-1133">Transmembrane helix</keyword>
<organism evidence="4 5">
    <name type="scientific">Pedobacter mendelii</name>
    <dbReference type="NCBI Taxonomy" id="1908240"/>
    <lineage>
        <taxon>Bacteria</taxon>
        <taxon>Pseudomonadati</taxon>
        <taxon>Bacteroidota</taxon>
        <taxon>Sphingobacteriia</taxon>
        <taxon>Sphingobacteriales</taxon>
        <taxon>Sphingobacteriaceae</taxon>
        <taxon>Pedobacter</taxon>
    </lineage>
</organism>
<dbReference type="Gene3D" id="2.60.120.1440">
    <property type="match status" value="1"/>
</dbReference>
<dbReference type="Pfam" id="PF16344">
    <property type="entry name" value="FecR_C"/>
    <property type="match status" value="1"/>
</dbReference>
<evidence type="ECO:0000259" key="2">
    <source>
        <dbReference type="Pfam" id="PF04773"/>
    </source>
</evidence>
<evidence type="ECO:0000256" key="1">
    <source>
        <dbReference type="SAM" id="Phobius"/>
    </source>
</evidence>
<sequence length="352" mass="40466">MLTKIWTLISKKLSGEATADEQRQLARLLEEDPTSKYQFDILEKTWIKNGGAEKEDVEVRWKKFEQKLLLAESASLIKPQEKRPIKKKYRHFLYGSLYAAALLVVASAYMYISGLNEDGNRINVIVAPMGAMSKIQLSDGTRVFLNSGSKITYKKSFGANKREVFLTGEAFFEVTKDARHPFLVTTPFVRIKVLGTTFNVRAYPNDKITETTLLSGRIDLTVLKNPEKEFIVRPMEKVLVKNENTKEPNANSATDDIDLISLRKIHPVVNQKYPVEVQWTENILAFDEENLVDLIKRMERRYNIGISIESITLREKKFTGQFKTETIEQALSELQSASYFHYKIIKNHITLY</sequence>
<evidence type="ECO:0000259" key="3">
    <source>
        <dbReference type="Pfam" id="PF16344"/>
    </source>
</evidence>
<keyword evidence="1" id="KW-0812">Transmembrane</keyword>
<comment type="caution">
    <text evidence="4">The sequence shown here is derived from an EMBL/GenBank/DDBJ whole genome shotgun (WGS) entry which is preliminary data.</text>
</comment>
<dbReference type="Gene3D" id="3.55.50.30">
    <property type="match status" value="1"/>
</dbReference>
<keyword evidence="1" id="KW-0472">Membrane</keyword>
<dbReference type="Proteomes" id="UP000645390">
    <property type="component" value="Unassembled WGS sequence"/>
</dbReference>
<proteinExistence type="predicted"/>
<dbReference type="InterPro" id="IPR012373">
    <property type="entry name" value="Ferrdict_sens_TM"/>
</dbReference>
<name>A0ABQ2BJN6_9SPHI</name>
<dbReference type="InterPro" id="IPR032508">
    <property type="entry name" value="FecR_C"/>
</dbReference>
<feature type="domain" description="Protein FecR C-terminal" evidence="3">
    <location>
        <begin position="284"/>
        <end position="350"/>
    </location>
</feature>
<evidence type="ECO:0000313" key="5">
    <source>
        <dbReference type="Proteomes" id="UP000645390"/>
    </source>
</evidence>
<dbReference type="InterPro" id="IPR006860">
    <property type="entry name" value="FecR"/>
</dbReference>
<dbReference type="PANTHER" id="PTHR30273">
    <property type="entry name" value="PERIPLASMIC SIGNAL SENSOR AND SIGMA FACTOR ACTIVATOR FECR-RELATED"/>
    <property type="match status" value="1"/>
</dbReference>
<evidence type="ECO:0000313" key="4">
    <source>
        <dbReference type="EMBL" id="GGI25836.1"/>
    </source>
</evidence>
<dbReference type="PIRSF" id="PIRSF018266">
    <property type="entry name" value="FecR"/>
    <property type="match status" value="1"/>
</dbReference>
<accession>A0ABQ2BJN6</accession>
<dbReference type="RefSeq" id="WP_188413653.1">
    <property type="nucleotide sequence ID" value="NZ_BMDJ01000004.1"/>
</dbReference>
<feature type="transmembrane region" description="Helical" evidence="1">
    <location>
        <begin position="92"/>
        <end position="112"/>
    </location>
</feature>
<feature type="domain" description="FecR protein" evidence="2">
    <location>
        <begin position="125"/>
        <end position="218"/>
    </location>
</feature>